<protein>
    <submittedName>
        <fullName evidence="1">Uncharacterized protein</fullName>
    </submittedName>
</protein>
<keyword evidence="2" id="KW-1185">Reference proteome</keyword>
<gene>
    <name evidence="1" type="ORF">JAAARDRAFT_40805</name>
</gene>
<accession>A0A067PA28</accession>
<evidence type="ECO:0000313" key="1">
    <source>
        <dbReference type="EMBL" id="KDQ51778.1"/>
    </source>
</evidence>
<sequence length="103" mass="11611">MRIWNSDPTRLHLPSTPPFPYLPTSQRARIHVSKSSNNHGGYLQPPIHLIPVSYMPLKPPWRPSDRTFSIPTLIDTPKPIIVNQSPITGSKPFASVPITQVPW</sequence>
<organism evidence="1 2">
    <name type="scientific">Jaapia argillacea MUCL 33604</name>
    <dbReference type="NCBI Taxonomy" id="933084"/>
    <lineage>
        <taxon>Eukaryota</taxon>
        <taxon>Fungi</taxon>
        <taxon>Dikarya</taxon>
        <taxon>Basidiomycota</taxon>
        <taxon>Agaricomycotina</taxon>
        <taxon>Agaricomycetes</taxon>
        <taxon>Agaricomycetidae</taxon>
        <taxon>Jaapiales</taxon>
        <taxon>Jaapiaceae</taxon>
        <taxon>Jaapia</taxon>
    </lineage>
</organism>
<dbReference type="Proteomes" id="UP000027265">
    <property type="component" value="Unassembled WGS sequence"/>
</dbReference>
<proteinExistence type="predicted"/>
<evidence type="ECO:0000313" key="2">
    <source>
        <dbReference type="Proteomes" id="UP000027265"/>
    </source>
</evidence>
<dbReference type="HOGENOM" id="CLU_2264150_0_0_1"/>
<dbReference type="AlphaFoldDB" id="A0A067PA28"/>
<dbReference type="EMBL" id="KL197745">
    <property type="protein sequence ID" value="KDQ51778.1"/>
    <property type="molecule type" value="Genomic_DNA"/>
</dbReference>
<dbReference type="InParanoid" id="A0A067PA28"/>
<reference evidence="2" key="1">
    <citation type="journal article" date="2014" name="Proc. Natl. Acad. Sci. U.S.A.">
        <title>Extensive sampling of basidiomycete genomes demonstrates inadequacy of the white-rot/brown-rot paradigm for wood decay fungi.</title>
        <authorList>
            <person name="Riley R."/>
            <person name="Salamov A.A."/>
            <person name="Brown D.W."/>
            <person name="Nagy L.G."/>
            <person name="Floudas D."/>
            <person name="Held B.W."/>
            <person name="Levasseur A."/>
            <person name="Lombard V."/>
            <person name="Morin E."/>
            <person name="Otillar R."/>
            <person name="Lindquist E.A."/>
            <person name="Sun H."/>
            <person name="LaButti K.M."/>
            <person name="Schmutz J."/>
            <person name="Jabbour D."/>
            <person name="Luo H."/>
            <person name="Baker S.E."/>
            <person name="Pisabarro A.G."/>
            <person name="Walton J.D."/>
            <person name="Blanchette R.A."/>
            <person name="Henrissat B."/>
            <person name="Martin F."/>
            <person name="Cullen D."/>
            <person name="Hibbett D.S."/>
            <person name="Grigoriev I.V."/>
        </authorList>
    </citation>
    <scope>NUCLEOTIDE SEQUENCE [LARGE SCALE GENOMIC DNA]</scope>
    <source>
        <strain evidence="2">MUCL 33604</strain>
    </source>
</reference>
<name>A0A067PA28_9AGAM</name>